<evidence type="ECO:0000256" key="1">
    <source>
        <dbReference type="SAM" id="MobiDB-lite"/>
    </source>
</evidence>
<feature type="signal peptide" evidence="2">
    <location>
        <begin position="1"/>
        <end position="23"/>
    </location>
</feature>
<organism evidence="3 4">
    <name type="scientific">Musca domestica</name>
    <name type="common">House fly</name>
    <dbReference type="NCBI Taxonomy" id="7370"/>
    <lineage>
        <taxon>Eukaryota</taxon>
        <taxon>Metazoa</taxon>
        <taxon>Ecdysozoa</taxon>
        <taxon>Arthropoda</taxon>
        <taxon>Hexapoda</taxon>
        <taxon>Insecta</taxon>
        <taxon>Pterygota</taxon>
        <taxon>Neoptera</taxon>
        <taxon>Endopterygota</taxon>
        <taxon>Diptera</taxon>
        <taxon>Brachycera</taxon>
        <taxon>Muscomorpha</taxon>
        <taxon>Muscoidea</taxon>
        <taxon>Muscidae</taxon>
        <taxon>Musca</taxon>
    </lineage>
</organism>
<protein>
    <submittedName>
        <fullName evidence="4">Uncharacterized protein LOC109614250</fullName>
    </submittedName>
</protein>
<feature type="compositionally biased region" description="Basic residues" evidence="1">
    <location>
        <begin position="28"/>
        <end position="38"/>
    </location>
</feature>
<evidence type="ECO:0000313" key="3">
    <source>
        <dbReference type="Proteomes" id="UP001652621"/>
    </source>
</evidence>
<dbReference type="Proteomes" id="UP001652621">
    <property type="component" value="Unplaced"/>
</dbReference>
<name>A0A9J7DNJ7_MUSDO</name>
<accession>A0A9J7DNJ7</accession>
<dbReference type="AlphaFoldDB" id="A0A9J7DNJ7"/>
<dbReference type="VEuPathDB" id="VectorBase:MDOMA2_011961"/>
<feature type="region of interest" description="Disordered" evidence="1">
    <location>
        <begin position="27"/>
        <end position="61"/>
    </location>
</feature>
<dbReference type="GeneID" id="109614250"/>
<dbReference type="KEGG" id="mde:109614250"/>
<keyword evidence="3" id="KW-1185">Reference proteome</keyword>
<keyword evidence="2" id="KW-0732">Signal</keyword>
<proteinExistence type="predicted"/>
<sequence length="214" mass="23647">MASLKLILAVIFSILLMAEFVHSAPAVNRKKSRQHKKSLTSMKNGSGKSNTSRNAKMNVYSPRSWPSSSSSYYHSPMYLRSSSPTTMYYPSRWLNSPSNYYSTSSMLPSTTYLRRADDYPSMTSGSSSSSLTPTMSPSLMTLDAASGGSSRTPTYVDWSAFTTGGNSLFDNNFASQNLWSMPPEVGSTKPKFNLFNSFSLNDDGFFGNILNHFK</sequence>
<feature type="compositionally biased region" description="Polar residues" evidence="1">
    <location>
        <begin position="39"/>
        <end position="55"/>
    </location>
</feature>
<evidence type="ECO:0000256" key="2">
    <source>
        <dbReference type="SAM" id="SignalP"/>
    </source>
</evidence>
<gene>
    <name evidence="4" type="primary">LOC109614250</name>
</gene>
<reference evidence="4" key="1">
    <citation type="submission" date="2025-08" db="UniProtKB">
        <authorList>
            <consortium name="RefSeq"/>
        </authorList>
    </citation>
    <scope>IDENTIFICATION</scope>
    <source>
        <strain evidence="4">Aabys</strain>
        <tissue evidence="4">Whole body</tissue>
    </source>
</reference>
<dbReference type="RefSeq" id="XP_019895212.1">
    <property type="nucleotide sequence ID" value="XM_020039653.2"/>
</dbReference>
<evidence type="ECO:0000313" key="4">
    <source>
        <dbReference type="RefSeq" id="XP_019895212.1"/>
    </source>
</evidence>
<feature type="chain" id="PRO_5039943998" evidence="2">
    <location>
        <begin position="24"/>
        <end position="214"/>
    </location>
</feature>